<dbReference type="EMBL" id="CAJNOR010000571">
    <property type="protein sequence ID" value="CAF0950596.1"/>
    <property type="molecule type" value="Genomic_DNA"/>
</dbReference>
<dbReference type="AlphaFoldDB" id="A0A814D979"/>
<evidence type="ECO:0000313" key="1">
    <source>
        <dbReference type="EMBL" id="CAF0950596.1"/>
    </source>
</evidence>
<evidence type="ECO:0000313" key="2">
    <source>
        <dbReference type="Proteomes" id="UP000663828"/>
    </source>
</evidence>
<keyword evidence="2" id="KW-1185">Reference proteome</keyword>
<reference evidence="1" key="1">
    <citation type="submission" date="2021-02" db="EMBL/GenBank/DDBJ databases">
        <authorList>
            <person name="Nowell W R."/>
        </authorList>
    </citation>
    <scope>NUCLEOTIDE SEQUENCE</scope>
</reference>
<proteinExistence type="predicted"/>
<name>A0A814D979_ADIRI</name>
<gene>
    <name evidence="1" type="ORF">XAT740_LOCUS10640</name>
</gene>
<dbReference type="Proteomes" id="UP000663828">
    <property type="component" value="Unassembled WGS sequence"/>
</dbReference>
<accession>A0A814D979</accession>
<organism evidence="1 2">
    <name type="scientific">Adineta ricciae</name>
    <name type="common">Rotifer</name>
    <dbReference type="NCBI Taxonomy" id="249248"/>
    <lineage>
        <taxon>Eukaryota</taxon>
        <taxon>Metazoa</taxon>
        <taxon>Spiralia</taxon>
        <taxon>Gnathifera</taxon>
        <taxon>Rotifera</taxon>
        <taxon>Eurotatoria</taxon>
        <taxon>Bdelloidea</taxon>
        <taxon>Adinetida</taxon>
        <taxon>Adinetidae</taxon>
        <taxon>Adineta</taxon>
    </lineage>
</organism>
<protein>
    <submittedName>
        <fullName evidence="1">Uncharacterized protein</fullName>
    </submittedName>
</protein>
<comment type="caution">
    <text evidence="1">The sequence shown here is derived from an EMBL/GenBank/DDBJ whole genome shotgun (WGS) entry which is preliminary data.</text>
</comment>
<sequence length="176" mass="20650">MYLQCYIIVTFYIISSNSVSTQDFFQLQLSPSTLTSISYLEGEVSVYEHKQNRSRLFIPPLALLNLNNTKILYRQLDKQDLLRISLILSTNELRQTILQYLSYTHLRCNRSQELCEVKMIPIELFRIVWSRPNPFSSDYLLDSSWQSNTQNSNHYWAARNENANILDIETIVVVNC</sequence>